<proteinExistence type="predicted"/>
<dbReference type="AlphaFoldDB" id="A0A386HTN6"/>
<sequence>MPFLKFISYTGSTLGLYYLLVISYDLLKAGFTKRHPPNEDTHEVSFEEDNTVPIVVTGNNVITDRADFSKGQIFKTGTQEQAKSSNTLQVDLGLEIISGDPQDVSAENIARVVTR</sequence>
<dbReference type="EMBL" id="CP032489">
    <property type="protein sequence ID" value="AYD49042.1"/>
    <property type="molecule type" value="Genomic_DNA"/>
</dbReference>
<accession>A0A386HTN6</accession>
<protein>
    <submittedName>
        <fullName evidence="1">Uncharacterized protein</fullName>
    </submittedName>
</protein>
<dbReference type="Proteomes" id="UP000266118">
    <property type="component" value="Chromosome"/>
</dbReference>
<keyword evidence="2" id="KW-1185">Reference proteome</keyword>
<evidence type="ECO:0000313" key="1">
    <source>
        <dbReference type="EMBL" id="AYD49042.1"/>
    </source>
</evidence>
<dbReference type="RefSeq" id="WP_119990378.1">
    <property type="nucleotide sequence ID" value="NZ_CP032489.1"/>
</dbReference>
<dbReference type="KEGG" id="ark:D6B99_16325"/>
<gene>
    <name evidence="1" type="ORF">D6B99_16325</name>
</gene>
<organism evidence="1 2">
    <name type="scientific">Arachidicoccus soli</name>
    <dbReference type="NCBI Taxonomy" id="2341117"/>
    <lineage>
        <taxon>Bacteria</taxon>
        <taxon>Pseudomonadati</taxon>
        <taxon>Bacteroidota</taxon>
        <taxon>Chitinophagia</taxon>
        <taxon>Chitinophagales</taxon>
        <taxon>Chitinophagaceae</taxon>
        <taxon>Arachidicoccus</taxon>
    </lineage>
</organism>
<evidence type="ECO:0000313" key="2">
    <source>
        <dbReference type="Proteomes" id="UP000266118"/>
    </source>
</evidence>
<reference evidence="1 2" key="1">
    <citation type="submission" date="2018-09" db="EMBL/GenBank/DDBJ databases">
        <title>Arachidicoccus sp. nov., a bacterium isolated from soil.</title>
        <authorList>
            <person name="Weon H.-Y."/>
            <person name="Kwon S.-W."/>
            <person name="Lee S.A."/>
        </authorList>
    </citation>
    <scope>NUCLEOTIDE SEQUENCE [LARGE SCALE GENOMIC DNA]</scope>
    <source>
        <strain evidence="1 2">KIS59-12</strain>
    </source>
</reference>
<name>A0A386HTN6_9BACT</name>